<comment type="subcellular location">
    <subcellularLocation>
        <location evidence="5">Membrane</location>
        <topology evidence="5">Single-pass membrane protein</topology>
    </subcellularLocation>
</comment>
<evidence type="ECO:0000256" key="5">
    <source>
        <dbReference type="RuleBase" id="RU362059"/>
    </source>
</evidence>
<dbReference type="Pfam" id="PF00201">
    <property type="entry name" value="UDPGT"/>
    <property type="match status" value="1"/>
</dbReference>
<dbReference type="FunFam" id="3.40.50.2000:FF:000050">
    <property type="entry name" value="UDP-glucuronosyltransferase"/>
    <property type="match status" value="1"/>
</dbReference>
<dbReference type="GO" id="GO:0015020">
    <property type="term" value="F:glucuronosyltransferase activity"/>
    <property type="evidence" value="ECO:0007669"/>
    <property type="project" value="UniProtKB-EC"/>
</dbReference>
<dbReference type="CDD" id="cd03784">
    <property type="entry name" value="GT1_Gtf-like"/>
    <property type="match status" value="1"/>
</dbReference>
<evidence type="ECO:0000256" key="4">
    <source>
        <dbReference type="RuleBase" id="RU003718"/>
    </source>
</evidence>
<sequence>MILKSIVIILILNSLCEAYKILLVFPVPGRSHAILGEGYVRHLLNDGHEVTYITPITMKNSHPKLRQIDVSTNFELMPTDILFNIKSIINNELNYKDSKFLLYANSDFANSAINHPNVQRLIQDSSEHFDVVIAEWLYTELYAGFSSVFNCPLIWSSSMEPDSMVLDLIDEALNPAYNPHILSDKLPPFSFFDRVNELWILVDTKIFKWRLRHRENIMFNTAFESSVAKRGRKLPPFNEVRYNGSLVLGNSHIASGAAVHLPYNYVPIGGYHINEIIDPLPTNLQKIMDDAKNGLIYFSMGSMLKSRSIPMEIKRGLLTVFSKLNQSVLWKFEEELPDLPKNVHIVPWAPQLGILAHPNCKLFITHGGLLSILESLHFAVPVIGIPMYGDQHLNINRAVEKGFGKRVDLNSEIATQMDIAIKEILNEPRFVQKLKEYSLIFHDRLNPPGKVLSYWVSHVIRTKGAPHLRSPGMLVPWYQKLYLDLAFLILVTLYISFKVLIKVITVILSFRSGINRIKKKLL</sequence>
<evidence type="ECO:0000256" key="3">
    <source>
        <dbReference type="ARBA" id="ARBA00022679"/>
    </source>
</evidence>
<dbReference type="AlphaFoldDB" id="A0A8S3Y4L1"/>
<comment type="caution">
    <text evidence="6">The sequence shown here is derived from an EMBL/GenBank/DDBJ whole genome shotgun (WGS) entry which is preliminary data.</text>
</comment>
<keyword evidence="3 4" id="KW-0808">Transferase</keyword>
<gene>
    <name evidence="6" type="ORF">PAPOLLO_LOCUS25651</name>
</gene>
<feature type="transmembrane region" description="Helical" evidence="5">
    <location>
        <begin position="485"/>
        <end position="510"/>
    </location>
</feature>
<dbReference type="EMBL" id="CAJQZP010001547">
    <property type="protein sequence ID" value="CAG5053480.1"/>
    <property type="molecule type" value="Genomic_DNA"/>
</dbReference>
<dbReference type="InterPro" id="IPR035595">
    <property type="entry name" value="UDP_glycos_trans_CS"/>
</dbReference>
<accession>A0A8S3Y4L1</accession>
<dbReference type="Proteomes" id="UP000691718">
    <property type="component" value="Unassembled WGS sequence"/>
</dbReference>
<dbReference type="InterPro" id="IPR002213">
    <property type="entry name" value="UDP_glucos_trans"/>
</dbReference>
<comment type="catalytic activity">
    <reaction evidence="5">
        <text>glucuronate acceptor + UDP-alpha-D-glucuronate = acceptor beta-D-glucuronoside + UDP + H(+)</text>
        <dbReference type="Rhea" id="RHEA:21032"/>
        <dbReference type="ChEBI" id="CHEBI:15378"/>
        <dbReference type="ChEBI" id="CHEBI:58052"/>
        <dbReference type="ChEBI" id="CHEBI:58223"/>
        <dbReference type="ChEBI" id="CHEBI:132367"/>
        <dbReference type="ChEBI" id="CHEBI:132368"/>
        <dbReference type="EC" id="2.4.1.17"/>
    </reaction>
</comment>
<proteinExistence type="inferred from homology"/>
<dbReference type="PANTHER" id="PTHR48043">
    <property type="entry name" value="EG:EG0003.4 PROTEIN-RELATED"/>
    <property type="match status" value="1"/>
</dbReference>
<evidence type="ECO:0000256" key="2">
    <source>
        <dbReference type="ARBA" id="ARBA00022676"/>
    </source>
</evidence>
<keyword evidence="2 4" id="KW-0328">Glycosyltransferase</keyword>
<dbReference type="GO" id="GO:0016020">
    <property type="term" value="C:membrane"/>
    <property type="evidence" value="ECO:0007669"/>
    <property type="project" value="UniProtKB-SubCell"/>
</dbReference>
<evidence type="ECO:0000256" key="1">
    <source>
        <dbReference type="ARBA" id="ARBA00009995"/>
    </source>
</evidence>
<comment type="similarity">
    <text evidence="1 4">Belongs to the UDP-glycosyltransferase family.</text>
</comment>
<dbReference type="PANTHER" id="PTHR48043:SF159">
    <property type="entry name" value="EG:EG0003.4 PROTEIN-RELATED"/>
    <property type="match status" value="1"/>
</dbReference>
<feature type="chain" id="PRO_5035963775" description="UDP-glucuronosyltransferase" evidence="5">
    <location>
        <begin position="19"/>
        <end position="522"/>
    </location>
</feature>
<keyword evidence="5" id="KW-0812">Transmembrane</keyword>
<keyword evidence="7" id="KW-1185">Reference proteome</keyword>
<keyword evidence="5" id="KW-0732">Signal</keyword>
<keyword evidence="5" id="KW-0472">Membrane</keyword>
<protein>
    <recommendedName>
        <fullName evidence="5">UDP-glucuronosyltransferase</fullName>
        <ecNumber evidence="5">2.4.1.17</ecNumber>
    </recommendedName>
</protein>
<dbReference type="InterPro" id="IPR050271">
    <property type="entry name" value="UDP-glycosyltransferase"/>
</dbReference>
<dbReference type="OrthoDB" id="5835829at2759"/>
<feature type="signal peptide" evidence="5">
    <location>
        <begin position="1"/>
        <end position="18"/>
    </location>
</feature>
<dbReference type="PROSITE" id="PS00375">
    <property type="entry name" value="UDPGT"/>
    <property type="match status" value="1"/>
</dbReference>
<reference evidence="6" key="1">
    <citation type="submission" date="2021-04" db="EMBL/GenBank/DDBJ databases">
        <authorList>
            <person name="Tunstrom K."/>
        </authorList>
    </citation>
    <scope>NUCLEOTIDE SEQUENCE</scope>
</reference>
<dbReference type="EC" id="2.4.1.17" evidence="5"/>
<name>A0A8S3Y4L1_PARAO</name>
<organism evidence="6 7">
    <name type="scientific">Parnassius apollo</name>
    <name type="common">Apollo butterfly</name>
    <name type="synonym">Papilio apollo</name>
    <dbReference type="NCBI Taxonomy" id="110799"/>
    <lineage>
        <taxon>Eukaryota</taxon>
        <taxon>Metazoa</taxon>
        <taxon>Ecdysozoa</taxon>
        <taxon>Arthropoda</taxon>
        <taxon>Hexapoda</taxon>
        <taxon>Insecta</taxon>
        <taxon>Pterygota</taxon>
        <taxon>Neoptera</taxon>
        <taxon>Endopterygota</taxon>
        <taxon>Lepidoptera</taxon>
        <taxon>Glossata</taxon>
        <taxon>Ditrysia</taxon>
        <taxon>Papilionoidea</taxon>
        <taxon>Papilionidae</taxon>
        <taxon>Parnassiinae</taxon>
        <taxon>Parnassini</taxon>
        <taxon>Parnassius</taxon>
        <taxon>Parnassius</taxon>
    </lineage>
</organism>
<evidence type="ECO:0000313" key="7">
    <source>
        <dbReference type="Proteomes" id="UP000691718"/>
    </source>
</evidence>
<keyword evidence="5" id="KW-1133">Transmembrane helix</keyword>
<evidence type="ECO:0000313" key="6">
    <source>
        <dbReference type="EMBL" id="CAG5053480.1"/>
    </source>
</evidence>